<gene>
    <name evidence="3" type="ORF">ACFQJ4_14385</name>
</gene>
<dbReference type="Pfam" id="PF23336">
    <property type="entry name" value="HTH_TbsP_C"/>
    <property type="match status" value="1"/>
</dbReference>
<dbReference type="Pfam" id="PF19138">
    <property type="entry name" value="TbsP_N"/>
    <property type="match status" value="1"/>
</dbReference>
<dbReference type="InterPro" id="IPR043859">
    <property type="entry name" value="TbsP-like_N"/>
</dbReference>
<keyword evidence="4" id="KW-1185">Reference proteome</keyword>
<name>A0ABD5ZTU4_9EURY</name>
<evidence type="ECO:0000259" key="2">
    <source>
        <dbReference type="Pfam" id="PF23336"/>
    </source>
</evidence>
<feature type="domain" description="Transcriptional regulator TbsP-like C-terminal" evidence="2">
    <location>
        <begin position="150"/>
        <end position="270"/>
    </location>
</feature>
<feature type="domain" description="Transcriptional regulator TbsP N-terminal" evidence="1">
    <location>
        <begin position="5"/>
        <end position="147"/>
    </location>
</feature>
<reference evidence="3 4" key="1">
    <citation type="journal article" date="2019" name="Int. J. Syst. Evol. Microbiol.">
        <title>The Global Catalogue of Microorganisms (GCM) 10K type strain sequencing project: providing services to taxonomists for standard genome sequencing and annotation.</title>
        <authorList>
            <consortium name="The Broad Institute Genomics Platform"/>
            <consortium name="The Broad Institute Genome Sequencing Center for Infectious Disease"/>
            <person name="Wu L."/>
            <person name="Ma J."/>
        </authorList>
    </citation>
    <scope>NUCLEOTIDE SEQUENCE [LARGE SCALE GENOMIC DNA]</scope>
    <source>
        <strain evidence="3 4">DT85</strain>
    </source>
</reference>
<dbReference type="RefSeq" id="WP_276234655.1">
    <property type="nucleotide sequence ID" value="NZ_CP119802.1"/>
</dbReference>
<evidence type="ECO:0000259" key="1">
    <source>
        <dbReference type="Pfam" id="PF19138"/>
    </source>
</evidence>
<dbReference type="InterPro" id="IPR056163">
    <property type="entry name" value="TbsP_C"/>
</dbReference>
<dbReference type="EMBL" id="JBHTAP010000001">
    <property type="protein sequence ID" value="MFC7236499.1"/>
    <property type="molecule type" value="Genomic_DNA"/>
</dbReference>
<sequence length="275" mass="29067">MSEEVSAGQLSTVLRDALAGGGAATVTCTDATVLFAAVRALDALDGSDRPDETRLLATDGAAKAASRDFVTATAFADLRADDAAALRTVDPAALPEPMVVTDESVVPVLRGVPCKSVTVRVADTTLRSEYTDALSTRWDDAEGYDLDSYPRSDFLASLSDKFGDAFRADFERALAAPDTRGPGDGVDPVDLLVLVAAKHGEQSYELNRWGESFGVASVGKFSQSKRRLEEIGLVETEKVQTGSVGRPRQRLRIGLDDLAGADAEELVGAMRSVLG</sequence>
<dbReference type="Proteomes" id="UP001596398">
    <property type="component" value="Unassembled WGS sequence"/>
</dbReference>
<evidence type="ECO:0000313" key="3">
    <source>
        <dbReference type="EMBL" id="MFC7236499.1"/>
    </source>
</evidence>
<accession>A0ABD5ZTU4</accession>
<evidence type="ECO:0000313" key="4">
    <source>
        <dbReference type="Proteomes" id="UP001596398"/>
    </source>
</evidence>
<proteinExistence type="predicted"/>
<comment type="caution">
    <text evidence="3">The sequence shown here is derived from an EMBL/GenBank/DDBJ whole genome shotgun (WGS) entry which is preliminary data.</text>
</comment>
<organism evidence="3 4">
    <name type="scientific">Halosegnis marinus</name>
    <dbReference type="NCBI Taxonomy" id="3034023"/>
    <lineage>
        <taxon>Archaea</taxon>
        <taxon>Methanobacteriati</taxon>
        <taxon>Methanobacteriota</taxon>
        <taxon>Stenosarchaea group</taxon>
        <taxon>Halobacteria</taxon>
        <taxon>Halobacteriales</taxon>
        <taxon>Natronomonadaceae</taxon>
        <taxon>Halosegnis</taxon>
    </lineage>
</organism>
<dbReference type="AlphaFoldDB" id="A0ABD5ZTU4"/>
<dbReference type="GeneID" id="79268222"/>
<protein>
    <submittedName>
        <fullName evidence="3">DUF5821 family protein</fullName>
    </submittedName>
</protein>